<dbReference type="Gene3D" id="3.30.70.20">
    <property type="match status" value="1"/>
</dbReference>
<dbReference type="Proteomes" id="UP000315750">
    <property type="component" value="Chromosome"/>
</dbReference>
<dbReference type="KEGG" id="amuc:Pan181_41210"/>
<dbReference type="GO" id="GO:0005886">
    <property type="term" value="C:plasma membrane"/>
    <property type="evidence" value="ECO:0007669"/>
    <property type="project" value="TreeGrafter"/>
</dbReference>
<reference evidence="10 11" key="1">
    <citation type="submission" date="2019-02" db="EMBL/GenBank/DDBJ databases">
        <title>Deep-cultivation of Planctomycetes and their phenomic and genomic characterization uncovers novel biology.</title>
        <authorList>
            <person name="Wiegand S."/>
            <person name="Jogler M."/>
            <person name="Boedeker C."/>
            <person name="Pinto D."/>
            <person name="Vollmers J."/>
            <person name="Rivas-Marin E."/>
            <person name="Kohn T."/>
            <person name="Peeters S.H."/>
            <person name="Heuer A."/>
            <person name="Rast P."/>
            <person name="Oberbeckmann S."/>
            <person name="Bunk B."/>
            <person name="Jeske O."/>
            <person name="Meyerdierks A."/>
            <person name="Storesund J.E."/>
            <person name="Kallscheuer N."/>
            <person name="Luecker S."/>
            <person name="Lage O.M."/>
            <person name="Pohl T."/>
            <person name="Merkel B.J."/>
            <person name="Hornburger P."/>
            <person name="Mueller R.-W."/>
            <person name="Bruemmer F."/>
            <person name="Labrenz M."/>
            <person name="Spormann A.M."/>
            <person name="Op den Camp H."/>
            <person name="Overmann J."/>
            <person name="Amann R."/>
            <person name="Jetten M.S.M."/>
            <person name="Mascher T."/>
            <person name="Medema M.H."/>
            <person name="Devos D.P."/>
            <person name="Kaster A.-K."/>
            <person name="Ovreas L."/>
            <person name="Rohde M."/>
            <person name="Galperin M.Y."/>
            <person name="Jogler C."/>
        </authorList>
    </citation>
    <scope>NUCLEOTIDE SEQUENCE [LARGE SCALE GENOMIC DNA]</scope>
    <source>
        <strain evidence="10 11">Pan181</strain>
    </source>
</reference>
<keyword evidence="1" id="KW-0813">Transport</keyword>
<evidence type="ECO:0000313" key="11">
    <source>
        <dbReference type="Proteomes" id="UP000315750"/>
    </source>
</evidence>
<evidence type="ECO:0000256" key="8">
    <source>
        <dbReference type="SAM" id="SignalP"/>
    </source>
</evidence>
<keyword evidence="3" id="KW-0479">Metal-binding</keyword>
<evidence type="ECO:0000256" key="2">
    <source>
        <dbReference type="ARBA" id="ARBA00022485"/>
    </source>
</evidence>
<dbReference type="InterPro" id="IPR017900">
    <property type="entry name" value="4Fe4S_Fe_S_CS"/>
</dbReference>
<feature type="transmembrane region" description="Helical" evidence="7">
    <location>
        <begin position="200"/>
        <end position="217"/>
    </location>
</feature>
<gene>
    <name evidence="10" type="primary">yccM</name>
    <name evidence="10" type="ORF">Pan181_41210</name>
</gene>
<organism evidence="10 11">
    <name type="scientific">Aeoliella mucimassa</name>
    <dbReference type="NCBI Taxonomy" id="2527972"/>
    <lineage>
        <taxon>Bacteria</taxon>
        <taxon>Pseudomonadati</taxon>
        <taxon>Planctomycetota</taxon>
        <taxon>Planctomycetia</taxon>
        <taxon>Pirellulales</taxon>
        <taxon>Lacipirellulaceae</taxon>
        <taxon>Aeoliella</taxon>
    </lineage>
</organism>
<feature type="transmembrane region" description="Helical" evidence="7">
    <location>
        <begin position="238"/>
        <end position="257"/>
    </location>
</feature>
<feature type="transmembrane region" description="Helical" evidence="7">
    <location>
        <begin position="78"/>
        <end position="99"/>
    </location>
</feature>
<accession>A0A518AT59</accession>
<keyword evidence="11" id="KW-1185">Reference proteome</keyword>
<sequence length="359" mass="39475" precursor="true">MTNADCGCNMANQKDRTWTARQLMAVLVLLALLPYALAQAQDYTHQEYTRQATTAPQVDDIGGDYALPEVQQSLPRSVWLQGLDVILLIAGMGAIAYAVHRGRRRWVITVVTLGSLAYFGFYRQGCVCPIGATQNVAASIVDPELAVPMVVLVFFLLPLLAALLFGRVFCGGVCPLGAIQDVVLLRPMQLPAWIDRWGGLFKYVYLGLAIWFAVLPAEQRDFIICRFDPFVGFFRMTGVAWLMGLGVALLLIGTVIGRPYCRFLCPYGGLLAIVSRFSFWPVSITPDEELDCGLCVDSCPFGAIEDLRAKRSTCLACGRCFAHCPRQQLKWGQIELVDIENLVSEQKPASDPATAKAAK</sequence>
<feature type="transmembrane region" description="Helical" evidence="7">
    <location>
        <begin position="145"/>
        <end position="166"/>
    </location>
</feature>
<feature type="domain" description="4Fe-4S ferredoxin-type" evidence="9">
    <location>
        <begin position="280"/>
        <end position="310"/>
    </location>
</feature>
<dbReference type="InterPro" id="IPR051684">
    <property type="entry name" value="Electron_Trans/Redox"/>
</dbReference>
<evidence type="ECO:0000313" key="10">
    <source>
        <dbReference type="EMBL" id="QDU57898.1"/>
    </source>
</evidence>
<evidence type="ECO:0000259" key="9">
    <source>
        <dbReference type="PROSITE" id="PS51379"/>
    </source>
</evidence>
<proteinExistence type="predicted"/>
<keyword evidence="5" id="KW-0408">Iron</keyword>
<feature type="chain" id="PRO_5022213855" evidence="8">
    <location>
        <begin position="41"/>
        <end position="359"/>
    </location>
</feature>
<name>A0A518AT59_9BACT</name>
<dbReference type="InterPro" id="IPR017896">
    <property type="entry name" value="4Fe4S_Fe-S-bd"/>
</dbReference>
<dbReference type="EMBL" id="CP036278">
    <property type="protein sequence ID" value="QDU57898.1"/>
    <property type="molecule type" value="Genomic_DNA"/>
</dbReference>
<dbReference type="AlphaFoldDB" id="A0A518AT59"/>
<keyword evidence="2" id="KW-0004">4Fe-4S</keyword>
<dbReference type="Pfam" id="PF00037">
    <property type="entry name" value="Fer4"/>
    <property type="match status" value="1"/>
</dbReference>
<feature type="transmembrane region" description="Helical" evidence="7">
    <location>
        <begin position="106"/>
        <end position="125"/>
    </location>
</feature>
<keyword evidence="7" id="KW-1133">Transmembrane helix</keyword>
<keyword evidence="4" id="KW-0249">Electron transport</keyword>
<dbReference type="GO" id="GO:0051539">
    <property type="term" value="F:4 iron, 4 sulfur cluster binding"/>
    <property type="evidence" value="ECO:0007669"/>
    <property type="project" value="UniProtKB-KW"/>
</dbReference>
<feature type="signal peptide" evidence="8">
    <location>
        <begin position="1"/>
        <end position="40"/>
    </location>
</feature>
<evidence type="ECO:0000256" key="3">
    <source>
        <dbReference type="ARBA" id="ARBA00022723"/>
    </source>
</evidence>
<keyword evidence="7" id="KW-0812">Transmembrane</keyword>
<keyword evidence="7" id="KW-0472">Membrane</keyword>
<keyword evidence="8" id="KW-0732">Signal</keyword>
<keyword evidence="6" id="KW-0411">Iron-sulfur</keyword>
<evidence type="ECO:0000256" key="5">
    <source>
        <dbReference type="ARBA" id="ARBA00023004"/>
    </source>
</evidence>
<protein>
    <submittedName>
        <fullName evidence="10">Electron transport protein YccM</fullName>
    </submittedName>
</protein>
<evidence type="ECO:0000256" key="7">
    <source>
        <dbReference type="SAM" id="Phobius"/>
    </source>
</evidence>
<evidence type="ECO:0000256" key="6">
    <source>
        <dbReference type="ARBA" id="ARBA00023014"/>
    </source>
</evidence>
<evidence type="ECO:0000256" key="4">
    <source>
        <dbReference type="ARBA" id="ARBA00022982"/>
    </source>
</evidence>
<feature type="domain" description="4Fe-4S ferredoxin-type" evidence="9">
    <location>
        <begin position="311"/>
        <end position="334"/>
    </location>
</feature>
<evidence type="ECO:0000256" key="1">
    <source>
        <dbReference type="ARBA" id="ARBA00022448"/>
    </source>
</evidence>
<dbReference type="SUPFAM" id="SSF54862">
    <property type="entry name" value="4Fe-4S ferredoxins"/>
    <property type="match status" value="1"/>
</dbReference>
<dbReference type="PROSITE" id="PS00198">
    <property type="entry name" value="4FE4S_FER_1"/>
    <property type="match status" value="1"/>
</dbReference>
<dbReference type="PROSITE" id="PS51379">
    <property type="entry name" value="4FE4S_FER_2"/>
    <property type="match status" value="2"/>
</dbReference>
<dbReference type="PANTHER" id="PTHR30176:SF3">
    <property type="entry name" value="FERREDOXIN-TYPE PROTEIN NAPH"/>
    <property type="match status" value="1"/>
</dbReference>
<dbReference type="PANTHER" id="PTHR30176">
    <property type="entry name" value="FERREDOXIN-TYPE PROTEIN NAPH"/>
    <property type="match status" value="1"/>
</dbReference>
<dbReference type="Pfam" id="PF12801">
    <property type="entry name" value="Fer4_5"/>
    <property type="match status" value="2"/>
</dbReference>
<dbReference type="GO" id="GO:0046872">
    <property type="term" value="F:metal ion binding"/>
    <property type="evidence" value="ECO:0007669"/>
    <property type="project" value="UniProtKB-KW"/>
</dbReference>